<evidence type="ECO:0000259" key="3">
    <source>
        <dbReference type="Pfam" id="PF02668"/>
    </source>
</evidence>
<dbReference type="Pfam" id="PF02668">
    <property type="entry name" value="TauD"/>
    <property type="match status" value="1"/>
</dbReference>
<dbReference type="SUPFAM" id="SSF51197">
    <property type="entry name" value="Clavaminate synthase-like"/>
    <property type="match status" value="1"/>
</dbReference>
<dbReference type="RefSeq" id="WP_346783081.1">
    <property type="nucleotide sequence ID" value="NZ_JBDLBR010000001.1"/>
</dbReference>
<name>A0ABV0CRW1_9SPHN</name>
<dbReference type="Proteomes" id="UP001484535">
    <property type="component" value="Unassembled WGS sequence"/>
</dbReference>
<protein>
    <submittedName>
        <fullName evidence="4">TauD/TfdA family dioxygenase</fullName>
    </submittedName>
</protein>
<comment type="caution">
    <text evidence="4">The sequence shown here is derived from an EMBL/GenBank/DDBJ whole genome shotgun (WGS) entry which is preliminary data.</text>
</comment>
<keyword evidence="4" id="KW-0223">Dioxygenase</keyword>
<dbReference type="Gene3D" id="3.60.130.10">
    <property type="entry name" value="Clavaminate synthase-like"/>
    <property type="match status" value="1"/>
</dbReference>
<dbReference type="InterPro" id="IPR003819">
    <property type="entry name" value="TauD/TfdA-like"/>
</dbReference>
<evidence type="ECO:0000313" key="5">
    <source>
        <dbReference type="Proteomes" id="UP001484535"/>
    </source>
</evidence>
<proteinExistence type="predicted"/>
<evidence type="ECO:0000313" key="4">
    <source>
        <dbReference type="EMBL" id="MEN7535618.1"/>
    </source>
</evidence>
<evidence type="ECO:0000256" key="1">
    <source>
        <dbReference type="ARBA" id="ARBA00023002"/>
    </source>
</evidence>
<dbReference type="GO" id="GO:0051213">
    <property type="term" value="F:dioxygenase activity"/>
    <property type="evidence" value="ECO:0007669"/>
    <property type="project" value="UniProtKB-KW"/>
</dbReference>
<dbReference type="EMBL" id="JBDLBR010000001">
    <property type="protein sequence ID" value="MEN7535618.1"/>
    <property type="molecule type" value="Genomic_DNA"/>
</dbReference>
<gene>
    <name evidence="4" type="ORF">ABDJ38_00340</name>
</gene>
<accession>A0ABV0CRW1</accession>
<sequence length="112" mass="12413">MPLIWDHQHGKAQADRAVRDIIQKSASGRECLWVGSHQWRQGDLVIRDNRCPLHRACPFDFQSVKRDLRRATISENGPEISAVEANPGQNRGAVSLGVPSSVIARPRQPSGP</sequence>
<evidence type="ECO:0000256" key="2">
    <source>
        <dbReference type="SAM" id="MobiDB-lite"/>
    </source>
</evidence>
<keyword evidence="5" id="KW-1185">Reference proteome</keyword>
<keyword evidence="1" id="KW-0560">Oxidoreductase</keyword>
<organism evidence="4 5">
    <name type="scientific">Aurantiacibacter flavus</name>
    <dbReference type="NCBI Taxonomy" id="3145232"/>
    <lineage>
        <taxon>Bacteria</taxon>
        <taxon>Pseudomonadati</taxon>
        <taxon>Pseudomonadota</taxon>
        <taxon>Alphaproteobacteria</taxon>
        <taxon>Sphingomonadales</taxon>
        <taxon>Erythrobacteraceae</taxon>
        <taxon>Aurantiacibacter</taxon>
    </lineage>
</organism>
<reference evidence="4 5" key="1">
    <citation type="submission" date="2024-05" db="EMBL/GenBank/DDBJ databases">
        <authorList>
            <person name="Park S."/>
        </authorList>
    </citation>
    <scope>NUCLEOTIDE SEQUENCE [LARGE SCALE GENOMIC DNA]</scope>
    <source>
        <strain evidence="4 5">DGU5</strain>
    </source>
</reference>
<feature type="region of interest" description="Disordered" evidence="2">
    <location>
        <begin position="79"/>
        <end position="112"/>
    </location>
</feature>
<feature type="domain" description="TauD/TfdA-like" evidence="3">
    <location>
        <begin position="36"/>
        <end position="72"/>
    </location>
</feature>
<dbReference type="InterPro" id="IPR042098">
    <property type="entry name" value="TauD-like_sf"/>
</dbReference>